<evidence type="ECO:0000313" key="2">
    <source>
        <dbReference type="Proteomes" id="UP001152888"/>
    </source>
</evidence>
<name>A0A9P0Q8G6_ACAOB</name>
<keyword evidence="2" id="KW-1185">Reference proteome</keyword>
<organism evidence="1 2">
    <name type="scientific">Acanthoscelides obtectus</name>
    <name type="common">Bean weevil</name>
    <name type="synonym">Bruchus obtectus</name>
    <dbReference type="NCBI Taxonomy" id="200917"/>
    <lineage>
        <taxon>Eukaryota</taxon>
        <taxon>Metazoa</taxon>
        <taxon>Ecdysozoa</taxon>
        <taxon>Arthropoda</taxon>
        <taxon>Hexapoda</taxon>
        <taxon>Insecta</taxon>
        <taxon>Pterygota</taxon>
        <taxon>Neoptera</taxon>
        <taxon>Endopterygota</taxon>
        <taxon>Coleoptera</taxon>
        <taxon>Polyphaga</taxon>
        <taxon>Cucujiformia</taxon>
        <taxon>Chrysomeloidea</taxon>
        <taxon>Chrysomelidae</taxon>
        <taxon>Bruchinae</taxon>
        <taxon>Bruchini</taxon>
        <taxon>Acanthoscelides</taxon>
    </lineage>
</organism>
<dbReference type="AlphaFoldDB" id="A0A9P0Q8G6"/>
<protein>
    <submittedName>
        <fullName evidence="1">Uncharacterized protein</fullName>
    </submittedName>
</protein>
<accession>A0A9P0Q8G6</accession>
<evidence type="ECO:0000313" key="1">
    <source>
        <dbReference type="EMBL" id="CAH2014153.1"/>
    </source>
</evidence>
<proteinExistence type="predicted"/>
<sequence length="16" mass="1785">MLLRFSTKQIAAMSGM</sequence>
<comment type="caution">
    <text evidence="1">The sequence shown here is derived from an EMBL/GenBank/DDBJ whole genome shotgun (WGS) entry which is preliminary data.</text>
</comment>
<gene>
    <name evidence="1" type="ORF">ACAOBT_LOCUS33916</name>
</gene>
<reference evidence="1" key="1">
    <citation type="submission" date="2022-03" db="EMBL/GenBank/DDBJ databases">
        <authorList>
            <person name="Sayadi A."/>
        </authorList>
    </citation>
    <scope>NUCLEOTIDE SEQUENCE</scope>
</reference>
<dbReference type="Proteomes" id="UP001152888">
    <property type="component" value="Unassembled WGS sequence"/>
</dbReference>
<dbReference type="EMBL" id="CAKOFQ010008433">
    <property type="protein sequence ID" value="CAH2014153.1"/>
    <property type="molecule type" value="Genomic_DNA"/>
</dbReference>